<sequence length="120" mass="13744">MSDADSWRIPMEVWLPSNHLKYNTHVYRHLRQAYTCRDREKVIHASSPDNSHRLDGLRETETADMLGQQTLNTTYYLGFTVGSAVTPDARTSADHQFSDTSNPSRLNSLAREQKNVYVCV</sequence>
<comment type="caution">
    <text evidence="1">The sequence shown here is derived from an EMBL/GenBank/DDBJ whole genome shotgun (WGS) entry which is preliminary data.</text>
</comment>
<proteinExistence type="predicted"/>
<evidence type="ECO:0000313" key="2">
    <source>
        <dbReference type="Proteomes" id="UP001157502"/>
    </source>
</evidence>
<dbReference type="Proteomes" id="UP001157502">
    <property type="component" value="Chromosome 16"/>
</dbReference>
<keyword evidence="2" id="KW-1185">Reference proteome</keyword>
<evidence type="ECO:0000313" key="1">
    <source>
        <dbReference type="EMBL" id="KAJ8000238.1"/>
    </source>
</evidence>
<protein>
    <submittedName>
        <fullName evidence="1">Uncharacterized protein</fullName>
    </submittedName>
</protein>
<reference evidence="1" key="1">
    <citation type="submission" date="2021-05" db="EMBL/GenBank/DDBJ databases">
        <authorList>
            <person name="Pan Q."/>
            <person name="Jouanno E."/>
            <person name="Zahm M."/>
            <person name="Klopp C."/>
            <person name="Cabau C."/>
            <person name="Louis A."/>
            <person name="Berthelot C."/>
            <person name="Parey E."/>
            <person name="Roest Crollius H."/>
            <person name="Montfort J."/>
            <person name="Robinson-Rechavi M."/>
            <person name="Bouchez O."/>
            <person name="Lampietro C."/>
            <person name="Lopez Roques C."/>
            <person name="Donnadieu C."/>
            <person name="Postlethwait J."/>
            <person name="Bobe J."/>
            <person name="Dillon D."/>
            <person name="Chandos A."/>
            <person name="von Hippel F."/>
            <person name="Guiguen Y."/>
        </authorList>
    </citation>
    <scope>NUCLEOTIDE SEQUENCE</scope>
    <source>
        <strain evidence="1">YG-Jan2019</strain>
    </source>
</reference>
<dbReference type="EMBL" id="CM055743">
    <property type="protein sequence ID" value="KAJ8000238.1"/>
    <property type="molecule type" value="Genomic_DNA"/>
</dbReference>
<organism evidence="1 2">
    <name type="scientific">Dallia pectoralis</name>
    <name type="common">Alaska blackfish</name>
    <dbReference type="NCBI Taxonomy" id="75939"/>
    <lineage>
        <taxon>Eukaryota</taxon>
        <taxon>Metazoa</taxon>
        <taxon>Chordata</taxon>
        <taxon>Craniata</taxon>
        <taxon>Vertebrata</taxon>
        <taxon>Euteleostomi</taxon>
        <taxon>Actinopterygii</taxon>
        <taxon>Neopterygii</taxon>
        <taxon>Teleostei</taxon>
        <taxon>Protacanthopterygii</taxon>
        <taxon>Esociformes</taxon>
        <taxon>Umbridae</taxon>
        <taxon>Dallia</taxon>
    </lineage>
</organism>
<name>A0ACC2G905_DALPE</name>
<accession>A0ACC2G905</accession>
<gene>
    <name evidence="1" type="ORF">DPEC_G00202760</name>
</gene>